<dbReference type="EMBL" id="CABHNT010000014">
    <property type="protein sequence ID" value="VUX30388.1"/>
    <property type="molecule type" value="Genomic_DNA"/>
</dbReference>
<organism evidence="1 2">
    <name type="scientific">Bifidobacterium longum subsp. infantis</name>
    <dbReference type="NCBI Taxonomy" id="1682"/>
    <lineage>
        <taxon>Bacteria</taxon>
        <taxon>Bacillati</taxon>
        <taxon>Actinomycetota</taxon>
        <taxon>Actinomycetes</taxon>
        <taxon>Bifidobacteriales</taxon>
        <taxon>Bifidobacteriaceae</taxon>
        <taxon>Bifidobacterium</taxon>
    </lineage>
</organism>
<protein>
    <submittedName>
        <fullName evidence="1">Uncharacterized protein</fullName>
    </submittedName>
</protein>
<accession>A0A564VDB7</accession>
<reference evidence="1 2" key="1">
    <citation type="submission" date="2019-07" db="EMBL/GenBank/DDBJ databases">
        <authorList>
            <person name="Hibberd C M."/>
            <person name="Gehrig L. J."/>
            <person name="Chang H.-W."/>
            <person name="Venkatesh S."/>
        </authorList>
    </citation>
    <scope>NUCLEOTIDE SEQUENCE [LARGE SCALE GENOMIC DNA]</scope>
    <source>
        <strain evidence="1">Bifidobacterium_longum_subsp_infantis_JG_Bg463</strain>
    </source>
</reference>
<proteinExistence type="predicted"/>
<dbReference type="Proteomes" id="UP000345266">
    <property type="component" value="Unassembled WGS sequence"/>
</dbReference>
<sequence length="220" mass="23738">MVDATHEDVLLTEQIGLGLLGEGGLDGTRTQSAQSLGVSQAQRPGLAVRILLNSNDDRDTTASGVLTTNDVTRALRGNHEHRMIGARLDVAVVDVEAVGEGQRGARLQVRLDLLLIDLGLVLVGQQDHHHVGLGDGLADRLDLQALLLGELDRLRGRTQADHHVDARVAQVQRMRVALRAVAEDGDLLAFERGEVGVLFVPDSCCHDWRSFDVLTMLSSA</sequence>
<dbReference type="AlphaFoldDB" id="A0A564VDB7"/>
<gene>
    <name evidence="1" type="ORF">BLJG463_00596</name>
</gene>
<name>A0A564VDB7_BIFLI</name>
<evidence type="ECO:0000313" key="2">
    <source>
        <dbReference type="Proteomes" id="UP000345266"/>
    </source>
</evidence>
<evidence type="ECO:0000313" key="1">
    <source>
        <dbReference type="EMBL" id="VUX30388.1"/>
    </source>
</evidence>